<evidence type="ECO:0000313" key="4">
    <source>
        <dbReference type="Proteomes" id="UP001138997"/>
    </source>
</evidence>
<gene>
    <name evidence="3" type="ORF">LR394_02600</name>
</gene>
<dbReference type="AlphaFoldDB" id="A0A9X1NAL4"/>
<reference evidence="3" key="1">
    <citation type="submission" date="2021-11" db="EMBL/GenBank/DDBJ databases">
        <title>Streptomyces corallinus and Kineosporia corallina sp. nov., two new coral-derived marine actinobacteria.</title>
        <authorList>
            <person name="Buangrab K."/>
            <person name="Sutthacheep M."/>
            <person name="Yeemin T."/>
            <person name="Harunari E."/>
            <person name="Igarashi Y."/>
            <person name="Sripreechasak P."/>
            <person name="Kanchanasin P."/>
            <person name="Tanasupawat S."/>
            <person name="Phongsopitanun W."/>
        </authorList>
    </citation>
    <scope>NUCLEOTIDE SEQUENCE</scope>
    <source>
        <strain evidence="3">JCM 31032</strain>
    </source>
</reference>
<feature type="chain" id="PRO_5040796791" evidence="2">
    <location>
        <begin position="21"/>
        <end position="91"/>
    </location>
</feature>
<keyword evidence="1" id="KW-0472">Membrane</keyword>
<dbReference type="EMBL" id="JAJOMB010000001">
    <property type="protein sequence ID" value="MCD5309771.1"/>
    <property type="molecule type" value="Genomic_DNA"/>
</dbReference>
<sequence length="91" mass="9707">MNSVMWKVLSAVSAIAAAQAANQTLNLIWKGATGNQPPTVPEDPETTWKEAIAWAALSGAIMGVARMFATRKAAAYYVKSTGKMPKALIRD</sequence>
<keyword evidence="2" id="KW-0732">Signal</keyword>
<name>A0A9X1NAL4_9ACTN</name>
<feature type="signal peptide" evidence="2">
    <location>
        <begin position="1"/>
        <end position="20"/>
    </location>
</feature>
<proteinExistence type="predicted"/>
<dbReference type="RefSeq" id="WP_231438689.1">
    <property type="nucleotide sequence ID" value="NZ_JAJOMB010000001.1"/>
</dbReference>
<comment type="caution">
    <text evidence="3">The sequence shown here is derived from an EMBL/GenBank/DDBJ whole genome shotgun (WGS) entry which is preliminary data.</text>
</comment>
<keyword evidence="4" id="KW-1185">Reference proteome</keyword>
<organism evidence="3 4">
    <name type="scientific">Kineosporia babensis</name>
    <dbReference type="NCBI Taxonomy" id="499548"/>
    <lineage>
        <taxon>Bacteria</taxon>
        <taxon>Bacillati</taxon>
        <taxon>Actinomycetota</taxon>
        <taxon>Actinomycetes</taxon>
        <taxon>Kineosporiales</taxon>
        <taxon>Kineosporiaceae</taxon>
        <taxon>Kineosporia</taxon>
    </lineage>
</organism>
<keyword evidence="1" id="KW-0812">Transmembrane</keyword>
<accession>A0A9X1NAL4</accession>
<dbReference type="InterPro" id="IPR025329">
    <property type="entry name" value="DUF4235"/>
</dbReference>
<protein>
    <submittedName>
        <fullName evidence="3">DUF4235 domain-containing protein</fullName>
    </submittedName>
</protein>
<dbReference type="Proteomes" id="UP001138997">
    <property type="component" value="Unassembled WGS sequence"/>
</dbReference>
<keyword evidence="1" id="KW-1133">Transmembrane helix</keyword>
<evidence type="ECO:0000256" key="2">
    <source>
        <dbReference type="SAM" id="SignalP"/>
    </source>
</evidence>
<evidence type="ECO:0000313" key="3">
    <source>
        <dbReference type="EMBL" id="MCD5309771.1"/>
    </source>
</evidence>
<dbReference type="Pfam" id="PF14019">
    <property type="entry name" value="DUF4235"/>
    <property type="match status" value="1"/>
</dbReference>
<feature type="transmembrane region" description="Helical" evidence="1">
    <location>
        <begin position="51"/>
        <end position="69"/>
    </location>
</feature>
<evidence type="ECO:0000256" key="1">
    <source>
        <dbReference type="SAM" id="Phobius"/>
    </source>
</evidence>